<feature type="transmembrane region" description="Helical" evidence="1">
    <location>
        <begin position="34"/>
        <end position="54"/>
    </location>
</feature>
<keyword evidence="1" id="KW-0812">Transmembrane</keyword>
<keyword evidence="1" id="KW-0472">Membrane</keyword>
<evidence type="ECO:0000313" key="4">
    <source>
        <dbReference type="RefSeq" id="XP_035886094.1"/>
    </source>
</evidence>
<gene>
    <name evidence="4" type="primary">LOC118501490</name>
</gene>
<dbReference type="PANTHER" id="PTHR22796">
    <property type="entry name" value="URG4-RELATED"/>
    <property type="match status" value="1"/>
</dbReference>
<dbReference type="InterPro" id="IPR057365">
    <property type="entry name" value="URGCP"/>
</dbReference>
<sequence length="319" mass="36820">METHKINFIQVSQIKKMRPLIHMKTCLKVVKLPLFLKPLLLGPIFTLWIFRWQFCSVQMILPDNIFSPNFPYASFHPLLTPNPFNSEIEFSLWSLRQIRKSWQEASKSPKYENINYKNKQMCCVSTPIVSFIRVGNNFSSSKSQIMNSLLSKHKHDVFFHLHCRGSTKDCLLMKGVVEVSWFCPGGEDEDRFDNCLTFTNLYGDAKEHKKQLSFLQEVSSLIVVFVSSCDYNKENCEIVCDPGQSPKPLICLLDNKEKTMVNNANQKVRIGIKNRNEAELTQEHVATIKFLLELSDTILSLEDCAPYAHKQGFLIDEDQ</sequence>
<accession>A0A7E6E429</accession>
<dbReference type="OrthoDB" id="1597724at2759"/>
<evidence type="ECO:0000256" key="1">
    <source>
        <dbReference type="SAM" id="Phobius"/>
    </source>
</evidence>
<dbReference type="RefSeq" id="XP_035886094.1">
    <property type="nucleotide sequence ID" value="XM_036030201.1"/>
</dbReference>
<evidence type="ECO:0000313" key="3">
    <source>
        <dbReference type="Proteomes" id="UP000504628"/>
    </source>
</evidence>
<feature type="domain" description="Up-regulator of cell proliferation-like" evidence="2">
    <location>
        <begin position="77"/>
        <end position="319"/>
    </location>
</feature>
<dbReference type="GeneID" id="118501490"/>
<reference evidence="4" key="1">
    <citation type="submission" date="2025-08" db="UniProtKB">
        <authorList>
            <consortium name="RefSeq"/>
        </authorList>
    </citation>
    <scope>IDENTIFICATION</scope>
    <source>
        <tissue evidence="4">Muscle</tissue>
    </source>
</reference>
<evidence type="ECO:0000259" key="2">
    <source>
        <dbReference type="Pfam" id="PF25496"/>
    </source>
</evidence>
<dbReference type="Proteomes" id="UP000504628">
    <property type="component" value="Chromosome 6"/>
</dbReference>
<dbReference type="AlphaFoldDB" id="A0A7E6E429"/>
<dbReference type="PANTHER" id="PTHR22796:SF6">
    <property type="entry name" value="INTERFERON-INDUCED VERY LARGE GTPASE 1-RELATED"/>
    <property type="match status" value="1"/>
</dbReference>
<name>A0A7E6E429_9CHIR</name>
<keyword evidence="3" id="KW-1185">Reference proteome</keyword>
<proteinExistence type="predicted"/>
<protein>
    <submittedName>
        <fullName evidence="4">Interferon-induced very large GTPase 1-like</fullName>
    </submittedName>
</protein>
<dbReference type="Pfam" id="PF25496">
    <property type="entry name" value="URGCP"/>
    <property type="match status" value="1"/>
</dbReference>
<organism evidence="3 4">
    <name type="scientific">Phyllostomus discolor</name>
    <name type="common">pale spear-nosed bat</name>
    <dbReference type="NCBI Taxonomy" id="89673"/>
    <lineage>
        <taxon>Eukaryota</taxon>
        <taxon>Metazoa</taxon>
        <taxon>Chordata</taxon>
        <taxon>Craniata</taxon>
        <taxon>Vertebrata</taxon>
        <taxon>Euteleostomi</taxon>
        <taxon>Mammalia</taxon>
        <taxon>Eutheria</taxon>
        <taxon>Laurasiatheria</taxon>
        <taxon>Chiroptera</taxon>
        <taxon>Yangochiroptera</taxon>
        <taxon>Phyllostomidae</taxon>
        <taxon>Phyllostominae</taxon>
        <taxon>Phyllostomus</taxon>
    </lineage>
</organism>
<dbReference type="KEGG" id="pdic:118501490"/>
<keyword evidence="1" id="KW-1133">Transmembrane helix</keyword>
<dbReference type="InParanoid" id="A0A7E6E429"/>